<gene>
    <name evidence="2" type="ORF">AWC38_SpisGene14144</name>
</gene>
<dbReference type="AlphaFoldDB" id="A0A2B4RW56"/>
<comment type="caution">
    <text evidence="2">The sequence shown here is derived from an EMBL/GenBank/DDBJ whole genome shotgun (WGS) entry which is preliminary data.</text>
</comment>
<accession>A0A2B4RW56</accession>
<feature type="region of interest" description="Disordered" evidence="1">
    <location>
        <begin position="1"/>
        <end position="35"/>
    </location>
</feature>
<organism evidence="2 3">
    <name type="scientific">Stylophora pistillata</name>
    <name type="common">Smooth cauliflower coral</name>
    <dbReference type="NCBI Taxonomy" id="50429"/>
    <lineage>
        <taxon>Eukaryota</taxon>
        <taxon>Metazoa</taxon>
        <taxon>Cnidaria</taxon>
        <taxon>Anthozoa</taxon>
        <taxon>Hexacorallia</taxon>
        <taxon>Scleractinia</taxon>
        <taxon>Astrocoeniina</taxon>
        <taxon>Pocilloporidae</taxon>
        <taxon>Stylophora</taxon>
    </lineage>
</organism>
<feature type="region of interest" description="Disordered" evidence="1">
    <location>
        <begin position="200"/>
        <end position="223"/>
    </location>
</feature>
<proteinExistence type="predicted"/>
<keyword evidence="3" id="KW-1185">Reference proteome</keyword>
<sequence>MYFWEQHPLTPHTNTPRTTPGEDTPATPWGRHNTENSSLPVLSDQLVFCTLKAGVPKAPPRAIEYRLFKHYDKERFLQDLRSTDWSPGYNANDVSTAVNTWCTIYSSIAGQHAPIKIQRVKGLKTPWMTPQLSKLIQDRDRFHKKALKSNSAAVWSTYRKVRNKTNEEVKQAKSNYFQECINNNKDNGAGLWKTLNEITNRENKSGSGPTCISSDEVLDNNPS</sequence>
<evidence type="ECO:0000256" key="1">
    <source>
        <dbReference type="SAM" id="MobiDB-lite"/>
    </source>
</evidence>
<dbReference type="STRING" id="50429.A0A2B4RW56"/>
<dbReference type="EMBL" id="LSMT01000279">
    <property type="protein sequence ID" value="PFX21386.1"/>
    <property type="molecule type" value="Genomic_DNA"/>
</dbReference>
<evidence type="ECO:0000313" key="2">
    <source>
        <dbReference type="EMBL" id="PFX21386.1"/>
    </source>
</evidence>
<evidence type="ECO:0000313" key="3">
    <source>
        <dbReference type="Proteomes" id="UP000225706"/>
    </source>
</evidence>
<dbReference type="Proteomes" id="UP000225706">
    <property type="component" value="Unassembled WGS sequence"/>
</dbReference>
<dbReference type="PANTHER" id="PTHR47510">
    <property type="entry name" value="REVERSE TRANSCRIPTASE DOMAIN-CONTAINING PROTEIN"/>
    <property type="match status" value="1"/>
</dbReference>
<dbReference type="PANTHER" id="PTHR47510:SF3">
    <property type="entry name" value="ENDO_EXONUCLEASE_PHOSPHATASE DOMAIN-CONTAINING PROTEIN"/>
    <property type="match status" value="1"/>
</dbReference>
<name>A0A2B4RW56_STYPI</name>
<protein>
    <submittedName>
        <fullName evidence="2">Uncharacterized protein</fullName>
    </submittedName>
</protein>
<reference evidence="3" key="1">
    <citation type="journal article" date="2017" name="bioRxiv">
        <title>Comparative analysis of the genomes of Stylophora pistillata and Acropora digitifera provides evidence for extensive differences between species of corals.</title>
        <authorList>
            <person name="Voolstra C.R."/>
            <person name="Li Y."/>
            <person name="Liew Y.J."/>
            <person name="Baumgarten S."/>
            <person name="Zoccola D."/>
            <person name="Flot J.-F."/>
            <person name="Tambutte S."/>
            <person name="Allemand D."/>
            <person name="Aranda M."/>
        </authorList>
    </citation>
    <scope>NUCLEOTIDE SEQUENCE [LARGE SCALE GENOMIC DNA]</scope>
</reference>